<dbReference type="Proteomes" id="UP000199055">
    <property type="component" value="Unassembled WGS sequence"/>
</dbReference>
<dbReference type="AlphaFoldDB" id="A0A1H9JUM5"/>
<sequence length="146" mass="16454">MSDFTDVLLLFNYLEDEAMEHLVELDLPGADGGGFRRVSADHPLGHWGGRAGAECHVVAGTFDHLNTVRLRRLLQTVPWKCPHGVQLLLHNENDAIFSLWMLVDERWVEVPLPRTVRHPSQGHLRRTDCPDDEFRLDPGEGARAGS</sequence>
<reference evidence="2 3" key="1">
    <citation type="submission" date="2016-10" db="EMBL/GenBank/DDBJ databases">
        <authorList>
            <person name="de Groot N.N."/>
        </authorList>
    </citation>
    <scope>NUCLEOTIDE SEQUENCE [LARGE SCALE GENOMIC DNA]</scope>
    <source>
        <strain evidence="2 3">CGMCC 4.3519</strain>
    </source>
</reference>
<protein>
    <submittedName>
        <fullName evidence="2">Uncharacterized protein</fullName>
    </submittedName>
</protein>
<feature type="region of interest" description="Disordered" evidence="1">
    <location>
        <begin position="118"/>
        <end position="146"/>
    </location>
</feature>
<name>A0A1H9JUM5_9ACTN</name>
<dbReference type="STRING" id="403935.SAMN05216481_11963"/>
<evidence type="ECO:0000256" key="1">
    <source>
        <dbReference type="SAM" id="MobiDB-lite"/>
    </source>
</evidence>
<gene>
    <name evidence="2" type="ORF">SAMN05216481_11963</name>
</gene>
<keyword evidence="3" id="KW-1185">Reference proteome</keyword>
<dbReference type="RefSeq" id="WP_093663011.1">
    <property type="nucleotide sequence ID" value="NZ_FOET01000019.1"/>
</dbReference>
<proteinExistence type="predicted"/>
<dbReference type="EMBL" id="FOET01000019">
    <property type="protein sequence ID" value="SEQ90530.1"/>
    <property type="molecule type" value="Genomic_DNA"/>
</dbReference>
<feature type="compositionally biased region" description="Basic and acidic residues" evidence="1">
    <location>
        <begin position="125"/>
        <end position="140"/>
    </location>
</feature>
<organism evidence="2 3">
    <name type="scientific">Streptomyces radiopugnans</name>
    <dbReference type="NCBI Taxonomy" id="403935"/>
    <lineage>
        <taxon>Bacteria</taxon>
        <taxon>Bacillati</taxon>
        <taxon>Actinomycetota</taxon>
        <taxon>Actinomycetes</taxon>
        <taxon>Kitasatosporales</taxon>
        <taxon>Streptomycetaceae</taxon>
        <taxon>Streptomyces</taxon>
    </lineage>
</organism>
<evidence type="ECO:0000313" key="3">
    <source>
        <dbReference type="Proteomes" id="UP000199055"/>
    </source>
</evidence>
<accession>A0A1H9JUM5</accession>
<evidence type="ECO:0000313" key="2">
    <source>
        <dbReference type="EMBL" id="SEQ90530.1"/>
    </source>
</evidence>